<sequence>MQIAVINENQAPTHIELLVDLLTEAVTTGALVGHVHPLNRERSAA</sequence>
<accession>A0A936YMS6</accession>
<keyword evidence="2" id="KW-1185">Reference proteome</keyword>
<comment type="caution">
    <text evidence="1">The sequence shown here is derived from an EMBL/GenBank/DDBJ whole genome shotgun (WGS) entry which is preliminary data.</text>
</comment>
<protein>
    <submittedName>
        <fullName evidence="1">Uncharacterized protein</fullName>
    </submittedName>
</protein>
<dbReference type="Proteomes" id="UP000633219">
    <property type="component" value="Unassembled WGS sequence"/>
</dbReference>
<evidence type="ECO:0000313" key="1">
    <source>
        <dbReference type="EMBL" id="MBL0372378.1"/>
    </source>
</evidence>
<dbReference type="EMBL" id="JAEQNC010000005">
    <property type="protein sequence ID" value="MBL0372378.1"/>
    <property type="molecule type" value="Genomic_DNA"/>
</dbReference>
<gene>
    <name evidence="1" type="ORF">JJB09_10085</name>
</gene>
<dbReference type="RefSeq" id="WP_201657010.1">
    <property type="nucleotide sequence ID" value="NZ_JAEQNC010000005.1"/>
</dbReference>
<name>A0A936YMS6_9HYPH</name>
<dbReference type="AlphaFoldDB" id="A0A936YMS6"/>
<proteinExistence type="predicted"/>
<evidence type="ECO:0000313" key="2">
    <source>
        <dbReference type="Proteomes" id="UP000633219"/>
    </source>
</evidence>
<organism evidence="1 2">
    <name type="scientific">Rhizobium setariae</name>
    <dbReference type="NCBI Taxonomy" id="2801340"/>
    <lineage>
        <taxon>Bacteria</taxon>
        <taxon>Pseudomonadati</taxon>
        <taxon>Pseudomonadota</taxon>
        <taxon>Alphaproteobacteria</taxon>
        <taxon>Hyphomicrobiales</taxon>
        <taxon>Rhizobiaceae</taxon>
        <taxon>Rhizobium/Agrobacterium group</taxon>
        <taxon>Rhizobium</taxon>
    </lineage>
</organism>
<reference evidence="1" key="1">
    <citation type="submission" date="2021-01" db="EMBL/GenBank/DDBJ databases">
        <title>Rhizobium sp. strain KVB221 16S ribosomal RNA gene Genome sequencing and assembly.</title>
        <authorList>
            <person name="Kang M."/>
        </authorList>
    </citation>
    <scope>NUCLEOTIDE SEQUENCE</scope>
    <source>
        <strain evidence="1">KVB221</strain>
    </source>
</reference>